<dbReference type="Pfam" id="PF19781">
    <property type="entry name" value="DUF6266"/>
    <property type="match status" value="1"/>
</dbReference>
<accession>A0ABR7CWA1</accession>
<dbReference type="RefSeq" id="WP_186974811.1">
    <property type="nucleotide sequence ID" value="NZ_JACOOH010000001.1"/>
</dbReference>
<gene>
    <name evidence="1" type="ORF">H8S64_02480</name>
</gene>
<comment type="caution">
    <text evidence="1">The sequence shown here is derived from an EMBL/GenBank/DDBJ whole genome shotgun (WGS) entry which is preliminary data.</text>
</comment>
<reference evidence="1 2" key="1">
    <citation type="submission" date="2020-08" db="EMBL/GenBank/DDBJ databases">
        <title>Genome public.</title>
        <authorList>
            <person name="Liu C."/>
            <person name="Sun Q."/>
        </authorList>
    </citation>
    <scope>NUCLEOTIDE SEQUENCE [LARGE SCALE GENOMIC DNA]</scope>
    <source>
        <strain evidence="1 2">NSJ-56</strain>
    </source>
</reference>
<keyword evidence="2" id="KW-1185">Reference proteome</keyword>
<proteinExistence type="predicted"/>
<dbReference type="Proteomes" id="UP000646484">
    <property type="component" value="Unassembled WGS sequence"/>
</dbReference>
<organism evidence="1 2">
    <name type="scientific">Butyricimonas hominis</name>
    <dbReference type="NCBI Taxonomy" id="2763032"/>
    <lineage>
        <taxon>Bacteria</taxon>
        <taxon>Pseudomonadati</taxon>
        <taxon>Bacteroidota</taxon>
        <taxon>Bacteroidia</taxon>
        <taxon>Bacteroidales</taxon>
        <taxon>Odoribacteraceae</taxon>
        <taxon>Butyricimonas</taxon>
    </lineage>
</organism>
<sequence length="206" mass="23052">MAITNSTIQGKVGNAIFYRVGRTSRVRSMPAGYLDANTSHQQENRSRLRVATRFYQCLVETVLRDAWKVAVGESGANGFNFFMKVNMMVFRPDGKIGDFSRLQLAVGMMQKVDHLSAMVGDDDSVTLTWENGPNLPSARVDDSLVVVVLYGNRSFTPVFVEINGATRGDGKATFRLERKRGTAAHVYCFFREKEGKAYSTSQYIRI</sequence>
<dbReference type="EMBL" id="JACOOH010000001">
    <property type="protein sequence ID" value="MBC5619959.1"/>
    <property type="molecule type" value="Genomic_DNA"/>
</dbReference>
<dbReference type="InterPro" id="IPR046233">
    <property type="entry name" value="DUF6266"/>
</dbReference>
<evidence type="ECO:0000313" key="2">
    <source>
        <dbReference type="Proteomes" id="UP000646484"/>
    </source>
</evidence>
<evidence type="ECO:0000313" key="1">
    <source>
        <dbReference type="EMBL" id="MBC5619959.1"/>
    </source>
</evidence>
<name>A0ABR7CWA1_9BACT</name>
<protein>
    <submittedName>
        <fullName evidence="1">Uncharacterized protein</fullName>
    </submittedName>
</protein>